<dbReference type="SUPFAM" id="SSF46894">
    <property type="entry name" value="C-terminal effector domain of the bipartite response regulators"/>
    <property type="match status" value="1"/>
</dbReference>
<dbReference type="OrthoDB" id="3178268at2"/>
<keyword evidence="4" id="KW-1185">Reference proteome</keyword>
<dbReference type="Pfam" id="PF00196">
    <property type="entry name" value="GerE"/>
    <property type="match status" value="1"/>
</dbReference>
<evidence type="ECO:0000313" key="3">
    <source>
        <dbReference type="EMBL" id="RWZ68290.1"/>
    </source>
</evidence>
<dbReference type="Proteomes" id="UP000288603">
    <property type="component" value="Unassembled WGS sequence"/>
</dbReference>
<dbReference type="PROSITE" id="PS50043">
    <property type="entry name" value="HTH_LUXR_2"/>
    <property type="match status" value="1"/>
</dbReference>
<dbReference type="AlphaFoldDB" id="A0A444QFJ6"/>
<evidence type="ECO:0000259" key="2">
    <source>
        <dbReference type="PROSITE" id="PS50043"/>
    </source>
</evidence>
<accession>A0A444QFJ6</accession>
<organism evidence="3 4">
    <name type="scientific">Labedella populi</name>
    <dbReference type="NCBI Taxonomy" id="2498850"/>
    <lineage>
        <taxon>Bacteria</taxon>
        <taxon>Bacillati</taxon>
        <taxon>Actinomycetota</taxon>
        <taxon>Actinomycetes</taxon>
        <taxon>Micrococcales</taxon>
        <taxon>Microbacteriaceae</taxon>
        <taxon>Labedella</taxon>
    </lineage>
</organism>
<dbReference type="PANTHER" id="PTHR43214">
    <property type="entry name" value="TWO-COMPONENT RESPONSE REGULATOR"/>
    <property type="match status" value="1"/>
</dbReference>
<dbReference type="InterPro" id="IPR016032">
    <property type="entry name" value="Sig_transdc_resp-reg_C-effctor"/>
</dbReference>
<proteinExistence type="predicted"/>
<dbReference type="InterPro" id="IPR039420">
    <property type="entry name" value="WalR-like"/>
</dbReference>
<name>A0A444QFJ6_9MICO</name>
<dbReference type="InterPro" id="IPR000792">
    <property type="entry name" value="Tscrpt_reg_LuxR_C"/>
</dbReference>
<dbReference type="InterPro" id="IPR036388">
    <property type="entry name" value="WH-like_DNA-bd_sf"/>
</dbReference>
<comment type="caution">
    <text evidence="3">The sequence shown here is derived from an EMBL/GenBank/DDBJ whole genome shotgun (WGS) entry which is preliminary data.</text>
</comment>
<protein>
    <submittedName>
        <fullName evidence="3">LuxR family transcriptional regulator</fullName>
    </submittedName>
</protein>
<gene>
    <name evidence="3" type="ORF">ELQ92_03465</name>
</gene>
<dbReference type="PRINTS" id="PR00038">
    <property type="entry name" value="HTHLUXR"/>
</dbReference>
<dbReference type="GO" id="GO:0006355">
    <property type="term" value="P:regulation of DNA-templated transcription"/>
    <property type="evidence" value="ECO:0007669"/>
    <property type="project" value="InterPro"/>
</dbReference>
<keyword evidence="1" id="KW-0238">DNA-binding</keyword>
<sequence length="877" mass="93626">MSDIGVFGAPRVSPGLVHRPALESRLDDDAMITTIVAGAGYGKTTLLASWASTRRVPGVWVDGAIGAGDRVSFWNNVFAVVAQAADRVGFGVLQHAVVPKQPMVDDRDIPAVVTTFARSISGPFVLIIDGAEAIDIDAVSDDLVAFVRFATASHLYVADRRSRFRPARAASDVSESRVTADDLRFTIDETARLVEALSHRTSDRLAPDEVHRLTDGVVGLARRVGGVSRKDSVRGDEVKELLRPWVADVAPIVDGIRAAERPDASASSEAEHVVPAALMIAALGRTRVDEAASLTDLARPTVVALLDAAADRGIGSWVDGAGERFAFARIVSLAARLDAAEELDPAGMRRVAARFAHLFARRGDAVIAFGQALDAAEFDLAIAIGKRSFLDLVRDDTPGLLRRLKRIPLARLRRYPLLVLFIAILHMQSSRGHAAAMLHFRLAEQLARSSEASASADDRALMIGVRSATVRMQGRFDKAVPMAREFLDRFDRLTVEEQDRLSTLSRHFLWQVAHTLLFSGDTAGAVGAAQRMLGVPVPPEVEKDRGIHPALTLAAAAHAIDGSMTVAGETLAEAMTHPPRRSAFHHVWETTAEALAAIERGDFAAARTLLDDLDHDLAGGEYWPIDLVIRVMADLGDGRLDAAIERTRAVATGDSPPRQAVATRDSVIVLFGLLSLAGRPSGTAQSVLRHVSGPGPLRWLAEAMIALRDGEFLKAAGLTRNALGEGTVSPRVRCGALLVRAAALAAAGQEDAAARAAASALDLMQENGLATPWLLLSAAERADLLGMVGTADVPVELADALGRMPVVFVDGARVERPTAREHEVLVQLAAGATISEVARASGVSPNTVKTHRARIYRKLGVDNRADAVRVALEHDLL</sequence>
<evidence type="ECO:0000256" key="1">
    <source>
        <dbReference type="ARBA" id="ARBA00023125"/>
    </source>
</evidence>
<feature type="domain" description="HTH luxR-type" evidence="2">
    <location>
        <begin position="810"/>
        <end position="875"/>
    </location>
</feature>
<dbReference type="SMART" id="SM00421">
    <property type="entry name" value="HTH_LUXR"/>
    <property type="match status" value="1"/>
</dbReference>
<dbReference type="Gene3D" id="1.10.10.10">
    <property type="entry name" value="Winged helix-like DNA-binding domain superfamily/Winged helix DNA-binding domain"/>
    <property type="match status" value="1"/>
</dbReference>
<evidence type="ECO:0000313" key="4">
    <source>
        <dbReference type="Proteomes" id="UP000288603"/>
    </source>
</evidence>
<dbReference type="RefSeq" id="WP_128497560.1">
    <property type="nucleotide sequence ID" value="NZ_RZNC01000001.1"/>
</dbReference>
<dbReference type="GO" id="GO:0003677">
    <property type="term" value="F:DNA binding"/>
    <property type="evidence" value="ECO:0007669"/>
    <property type="project" value="UniProtKB-KW"/>
</dbReference>
<reference evidence="3 4" key="1">
    <citation type="submission" date="2018-12" db="EMBL/GenBank/DDBJ databases">
        <authorList>
            <person name="Li F."/>
        </authorList>
    </citation>
    <scope>NUCLEOTIDE SEQUENCE [LARGE SCALE GENOMIC DNA]</scope>
    <source>
        <strain evidence="3 4">8H24J-4-2</strain>
    </source>
</reference>
<dbReference type="CDD" id="cd06170">
    <property type="entry name" value="LuxR_C_like"/>
    <property type="match status" value="1"/>
</dbReference>
<dbReference type="EMBL" id="RZNC01000001">
    <property type="protein sequence ID" value="RWZ68290.1"/>
    <property type="molecule type" value="Genomic_DNA"/>
</dbReference>